<dbReference type="AlphaFoldDB" id="A0A2P5K8G4"/>
<organism evidence="1 2">
    <name type="scientific">Mycetohabitans endofungorum</name>
    <dbReference type="NCBI Taxonomy" id="417203"/>
    <lineage>
        <taxon>Bacteria</taxon>
        <taxon>Pseudomonadati</taxon>
        <taxon>Pseudomonadota</taxon>
        <taxon>Betaproteobacteria</taxon>
        <taxon>Burkholderiales</taxon>
        <taxon>Burkholderiaceae</taxon>
        <taxon>Mycetohabitans</taxon>
    </lineage>
</organism>
<proteinExistence type="predicted"/>
<dbReference type="Gene3D" id="3.40.50.2000">
    <property type="entry name" value="Glycogen Phosphorylase B"/>
    <property type="match status" value="1"/>
</dbReference>
<dbReference type="EMBL" id="PRDW01000012">
    <property type="protein sequence ID" value="PPB82895.1"/>
    <property type="molecule type" value="Genomic_DNA"/>
</dbReference>
<comment type="caution">
    <text evidence="1">The sequence shown here is derived from an EMBL/GenBank/DDBJ whole genome shotgun (WGS) entry which is preliminary data.</text>
</comment>
<gene>
    <name evidence="1" type="ORF">B0O95_11272</name>
</gene>
<keyword evidence="2" id="KW-1185">Reference proteome</keyword>
<reference evidence="1 2" key="1">
    <citation type="submission" date="2018-01" db="EMBL/GenBank/DDBJ databases">
        <title>Genomic Encyclopedia of Type Strains, Phase III (KMG-III): the genomes of soil and plant-associated and newly described type strains.</title>
        <authorList>
            <person name="Whitman W."/>
        </authorList>
    </citation>
    <scope>NUCLEOTIDE SEQUENCE [LARGE SCALE GENOMIC DNA]</scope>
    <source>
        <strain evidence="1 2">HKI456</strain>
    </source>
</reference>
<protein>
    <recommendedName>
        <fullName evidence="3">ADP-heptose:LPS heptosyltransferase</fullName>
    </recommendedName>
</protein>
<evidence type="ECO:0000313" key="2">
    <source>
        <dbReference type="Proteomes" id="UP000243096"/>
    </source>
</evidence>
<name>A0A2P5K8G4_9BURK</name>
<evidence type="ECO:0000313" key="1">
    <source>
        <dbReference type="EMBL" id="PPB82895.1"/>
    </source>
</evidence>
<evidence type="ECO:0008006" key="3">
    <source>
        <dbReference type="Google" id="ProtNLM"/>
    </source>
</evidence>
<dbReference type="Proteomes" id="UP000243096">
    <property type="component" value="Unassembled WGS sequence"/>
</dbReference>
<dbReference type="SUPFAM" id="SSF53756">
    <property type="entry name" value="UDP-Glycosyltransferase/glycogen phosphorylase"/>
    <property type="match status" value="1"/>
</dbReference>
<dbReference type="OrthoDB" id="8581113at2"/>
<dbReference type="RefSeq" id="WP_104078106.1">
    <property type="nucleotide sequence ID" value="NZ_CP062179.1"/>
</dbReference>
<sequence>MTTLDEVCALSNPGSLLSPHAHVAASYDLKVTGKPAHGYQPLSAVSRIRNANAAPFTIDYRQQTHLHVVNGMGVTLGDSIIGLSALDAIRRLHPSLSVTIYRPAHAPDYVKQLYALAAPRFGDVIDLPVPLDSIPATELAIDVGNHLFWPGFATLPMIDFFLFALGMAPHTVPARYKANDWLTTLTLPAPGGVWCARGYTLLCPEASTPVRSIPAVVRVSIVDEMWRTFGLPVLGFGALEHDHYTDIAVLSPDTASFLSWIAHARHVVTSDTAAVHVAAGFSVPSTAYFTTIAPALRVRDYPHCKALALDVPELDGVQVSERAADLRRVERAYHEWYAARGNWLATRDRAPGQLLLSQPEQGQLEPGQSELALPELTPIGLG</sequence>
<accession>A0A2P5K8G4</accession>